<dbReference type="STRING" id="1121442.SAMN02745702_02029"/>
<dbReference type="Proteomes" id="UP000189733">
    <property type="component" value="Unassembled WGS sequence"/>
</dbReference>
<organism evidence="6 7">
    <name type="scientific">Desulfobaculum bizertense DSM 18034</name>
    <dbReference type="NCBI Taxonomy" id="1121442"/>
    <lineage>
        <taxon>Bacteria</taxon>
        <taxon>Pseudomonadati</taxon>
        <taxon>Thermodesulfobacteriota</taxon>
        <taxon>Desulfovibrionia</taxon>
        <taxon>Desulfovibrionales</taxon>
        <taxon>Desulfovibrionaceae</taxon>
        <taxon>Desulfobaculum</taxon>
    </lineage>
</organism>
<evidence type="ECO:0000256" key="4">
    <source>
        <dbReference type="RuleBase" id="RU003495"/>
    </source>
</evidence>
<dbReference type="RefSeq" id="WP_233813369.1">
    <property type="nucleotide sequence ID" value="NZ_FUYA01000006.1"/>
</dbReference>
<evidence type="ECO:0000313" key="6">
    <source>
        <dbReference type="EMBL" id="SKA74763.1"/>
    </source>
</evidence>
<comment type="function">
    <text evidence="3">Lytic transglycosylase with a strong preference for naked glycan strands that lack stem peptides.</text>
</comment>
<reference evidence="6 7" key="1">
    <citation type="submission" date="2017-02" db="EMBL/GenBank/DDBJ databases">
        <authorList>
            <person name="Peterson S.W."/>
        </authorList>
    </citation>
    <scope>NUCLEOTIDE SEQUENCE [LARGE SCALE GENOMIC DNA]</scope>
    <source>
        <strain evidence="6 7">DSM 18034</strain>
    </source>
</reference>
<evidence type="ECO:0000313" key="7">
    <source>
        <dbReference type="Proteomes" id="UP000189733"/>
    </source>
</evidence>
<keyword evidence="2 3" id="KW-0961">Cell wall biogenesis/degradation</keyword>
<dbReference type="HAMAP" id="MF_02071">
    <property type="entry name" value="RlpA"/>
    <property type="match status" value="1"/>
</dbReference>
<dbReference type="AlphaFoldDB" id="A0A1T4WBU3"/>
<dbReference type="NCBIfam" id="TIGR00413">
    <property type="entry name" value="rlpA"/>
    <property type="match status" value="1"/>
</dbReference>
<dbReference type="EC" id="4.2.2.-" evidence="3"/>
<comment type="similarity">
    <text evidence="3 4">Belongs to the RlpA family.</text>
</comment>
<dbReference type="EMBL" id="FUYA01000006">
    <property type="protein sequence ID" value="SKA74763.1"/>
    <property type="molecule type" value="Genomic_DNA"/>
</dbReference>
<dbReference type="Gene3D" id="2.40.40.10">
    <property type="entry name" value="RlpA-like domain"/>
    <property type="match status" value="1"/>
</dbReference>
<proteinExistence type="inferred from homology"/>
<dbReference type="GO" id="GO:0071555">
    <property type="term" value="P:cell wall organization"/>
    <property type="evidence" value="ECO:0007669"/>
    <property type="project" value="UniProtKB-KW"/>
</dbReference>
<evidence type="ECO:0000256" key="3">
    <source>
        <dbReference type="HAMAP-Rule" id="MF_02071"/>
    </source>
</evidence>
<feature type="domain" description="RlpA-like protein double-psi beta-barrel" evidence="5">
    <location>
        <begin position="72"/>
        <end position="160"/>
    </location>
</feature>
<evidence type="ECO:0000256" key="1">
    <source>
        <dbReference type="ARBA" id="ARBA00023239"/>
    </source>
</evidence>
<dbReference type="InterPro" id="IPR012997">
    <property type="entry name" value="RplA"/>
</dbReference>
<evidence type="ECO:0000259" key="5">
    <source>
        <dbReference type="Pfam" id="PF03330"/>
    </source>
</evidence>
<dbReference type="InterPro" id="IPR036908">
    <property type="entry name" value="RlpA-like_sf"/>
</dbReference>
<keyword evidence="6" id="KW-0449">Lipoprotein</keyword>
<dbReference type="GO" id="GO:0000270">
    <property type="term" value="P:peptidoglycan metabolic process"/>
    <property type="evidence" value="ECO:0007669"/>
    <property type="project" value="UniProtKB-UniRule"/>
</dbReference>
<sequence>MNSYRITIFSMWMAAIAAFLFFWLMIITLTNATNAFADVGPVLEESVQIAPASYVVRGRRYHPIKDTRDFEQRGVASWYGKPFHGRKTANGERYNMYNMTCAHKILPMNTLVEITNHRNGKKIIVRVNDRGPYKPGRIVDLSYAAAKKLGIVGPGTAAVTLRVIPSKKHT</sequence>
<gene>
    <name evidence="3" type="primary">rlpA</name>
    <name evidence="6" type="ORF">SAMN02745702_02029</name>
</gene>
<dbReference type="Pfam" id="PF03330">
    <property type="entry name" value="DPBB_1"/>
    <property type="match status" value="1"/>
</dbReference>
<protein>
    <recommendedName>
        <fullName evidence="3">Probable endolytic peptidoglycan transglycosylase RlpA</fullName>
        <ecNumber evidence="3">4.2.2.-</ecNumber>
    </recommendedName>
</protein>
<keyword evidence="1 3" id="KW-0456">Lyase</keyword>
<dbReference type="SUPFAM" id="SSF50685">
    <property type="entry name" value="Barwin-like endoglucanases"/>
    <property type="match status" value="1"/>
</dbReference>
<accession>A0A1T4WBU3</accession>
<dbReference type="CDD" id="cd22268">
    <property type="entry name" value="DPBB_RlpA-like"/>
    <property type="match status" value="1"/>
</dbReference>
<keyword evidence="7" id="KW-1185">Reference proteome</keyword>
<dbReference type="InterPro" id="IPR034718">
    <property type="entry name" value="RlpA"/>
</dbReference>
<dbReference type="GO" id="GO:0008932">
    <property type="term" value="F:lytic endotransglycosylase activity"/>
    <property type="evidence" value="ECO:0007669"/>
    <property type="project" value="UniProtKB-UniRule"/>
</dbReference>
<name>A0A1T4WBU3_9BACT</name>
<evidence type="ECO:0000256" key="2">
    <source>
        <dbReference type="ARBA" id="ARBA00023316"/>
    </source>
</evidence>
<dbReference type="PANTHER" id="PTHR34183">
    <property type="entry name" value="ENDOLYTIC PEPTIDOGLYCAN TRANSGLYCOSYLASE RLPA"/>
    <property type="match status" value="1"/>
</dbReference>
<dbReference type="InterPro" id="IPR009009">
    <property type="entry name" value="RlpA-like_DPBB"/>
</dbReference>
<dbReference type="PANTHER" id="PTHR34183:SF1">
    <property type="entry name" value="ENDOLYTIC PEPTIDOGLYCAN TRANSGLYCOSYLASE RLPA"/>
    <property type="match status" value="1"/>
</dbReference>